<keyword evidence="2 5" id="KW-0862">Zinc</keyword>
<proteinExistence type="predicted"/>
<comment type="subcellular location">
    <subcellularLocation>
        <location evidence="5">Nucleus</location>
    </subcellularLocation>
</comment>
<accession>A0A1J1J6H9</accession>
<keyword evidence="8" id="KW-1185">Reference proteome</keyword>
<dbReference type="GO" id="GO:0005634">
    <property type="term" value="C:nucleus"/>
    <property type="evidence" value="ECO:0007669"/>
    <property type="project" value="UniProtKB-SubCell"/>
</dbReference>
<feature type="domain" description="DM" evidence="6">
    <location>
        <begin position="31"/>
        <end position="79"/>
    </location>
</feature>
<dbReference type="Gene3D" id="4.10.1040.10">
    <property type="entry name" value="DM DNA-binding domain"/>
    <property type="match status" value="1"/>
</dbReference>
<reference evidence="7 8" key="1">
    <citation type="submission" date="2015-04" db="EMBL/GenBank/DDBJ databases">
        <authorList>
            <person name="Syromyatnikov M.Y."/>
            <person name="Popov V.N."/>
        </authorList>
    </citation>
    <scope>NUCLEOTIDE SEQUENCE [LARGE SCALE GENOMIC DNA]</scope>
</reference>
<feature type="DNA-binding region" description="DM" evidence="5">
    <location>
        <begin position="31"/>
        <end position="79"/>
    </location>
</feature>
<sequence length="160" mass="18811">MDRTANMNNFESCMKAKNCVNRNVERSERFCVSCRNHGRKVRINGHKNFCPYRDCQCEHCLLVQSARELTLKERKLQRKTKLNQDNVVEMKSVKYMDSRNCMNLENEKSSEVESKLGETFSEEELTEAFEGNNFISDFDKIMENGSEWLNNISSMESKHF</sequence>
<organism evidence="7 8">
    <name type="scientific">Clunio marinus</name>
    <dbReference type="NCBI Taxonomy" id="568069"/>
    <lineage>
        <taxon>Eukaryota</taxon>
        <taxon>Metazoa</taxon>
        <taxon>Ecdysozoa</taxon>
        <taxon>Arthropoda</taxon>
        <taxon>Hexapoda</taxon>
        <taxon>Insecta</taxon>
        <taxon>Pterygota</taxon>
        <taxon>Neoptera</taxon>
        <taxon>Endopterygota</taxon>
        <taxon>Diptera</taxon>
        <taxon>Nematocera</taxon>
        <taxon>Chironomoidea</taxon>
        <taxon>Chironomidae</taxon>
        <taxon>Clunio</taxon>
    </lineage>
</organism>
<evidence type="ECO:0000259" key="6">
    <source>
        <dbReference type="PROSITE" id="PS50809"/>
    </source>
</evidence>
<protein>
    <submittedName>
        <fullName evidence="7">CLUMA_CG021145, isoform A</fullName>
    </submittedName>
</protein>
<dbReference type="InterPro" id="IPR001275">
    <property type="entry name" value="DM_DNA-bd"/>
</dbReference>
<dbReference type="Proteomes" id="UP000183832">
    <property type="component" value="Unassembled WGS sequence"/>
</dbReference>
<gene>
    <name evidence="7" type="primary">DM family containing protein</name>
    <name evidence="7" type="ORF">CLUMA_CG021145</name>
</gene>
<dbReference type="PROSITE" id="PS40000">
    <property type="entry name" value="DM_1"/>
    <property type="match status" value="1"/>
</dbReference>
<keyword evidence="1 5" id="KW-0479">Metal-binding</keyword>
<dbReference type="AlphaFoldDB" id="A0A1J1J6H9"/>
<evidence type="ECO:0000256" key="1">
    <source>
        <dbReference type="ARBA" id="ARBA00022723"/>
    </source>
</evidence>
<dbReference type="SUPFAM" id="SSF82927">
    <property type="entry name" value="Cysteine-rich DNA binding domain, (DM domain)"/>
    <property type="match status" value="1"/>
</dbReference>
<evidence type="ECO:0000313" key="8">
    <source>
        <dbReference type="Proteomes" id="UP000183832"/>
    </source>
</evidence>
<dbReference type="OrthoDB" id="5842031at2759"/>
<dbReference type="GO" id="GO:0006355">
    <property type="term" value="P:regulation of DNA-templated transcription"/>
    <property type="evidence" value="ECO:0007669"/>
    <property type="project" value="InterPro"/>
</dbReference>
<dbReference type="InterPro" id="IPR036407">
    <property type="entry name" value="DM_DNA-bd_sf"/>
</dbReference>
<dbReference type="Pfam" id="PF00751">
    <property type="entry name" value="DM"/>
    <property type="match status" value="1"/>
</dbReference>
<evidence type="ECO:0000256" key="3">
    <source>
        <dbReference type="ARBA" id="ARBA00023125"/>
    </source>
</evidence>
<dbReference type="GO" id="GO:0046872">
    <property type="term" value="F:metal ion binding"/>
    <property type="evidence" value="ECO:0007669"/>
    <property type="project" value="UniProtKB-KW"/>
</dbReference>
<dbReference type="STRING" id="568069.A0A1J1J6H9"/>
<evidence type="ECO:0000256" key="5">
    <source>
        <dbReference type="PROSITE-ProRule" id="PRU00070"/>
    </source>
</evidence>
<evidence type="ECO:0000313" key="7">
    <source>
        <dbReference type="EMBL" id="CRL08011.1"/>
    </source>
</evidence>
<dbReference type="GO" id="GO:0043565">
    <property type="term" value="F:sequence-specific DNA binding"/>
    <property type="evidence" value="ECO:0007669"/>
    <property type="project" value="InterPro"/>
</dbReference>
<dbReference type="SMART" id="SM00301">
    <property type="entry name" value="DM"/>
    <property type="match status" value="1"/>
</dbReference>
<dbReference type="EMBL" id="CVRI01000074">
    <property type="protein sequence ID" value="CRL08011.1"/>
    <property type="molecule type" value="Genomic_DNA"/>
</dbReference>
<name>A0A1J1J6H9_9DIPT</name>
<keyword evidence="4 5" id="KW-0539">Nucleus</keyword>
<keyword evidence="3 5" id="KW-0238">DNA-binding</keyword>
<evidence type="ECO:0000256" key="4">
    <source>
        <dbReference type="ARBA" id="ARBA00023242"/>
    </source>
</evidence>
<dbReference type="PROSITE" id="PS50809">
    <property type="entry name" value="DM_2"/>
    <property type="match status" value="1"/>
</dbReference>
<evidence type="ECO:0000256" key="2">
    <source>
        <dbReference type="ARBA" id="ARBA00022833"/>
    </source>
</evidence>